<feature type="region of interest" description="Disordered" evidence="1">
    <location>
        <begin position="35"/>
        <end position="66"/>
    </location>
</feature>
<accession>A0A8S2YI58</accession>
<proteinExistence type="predicted"/>
<reference evidence="3" key="1">
    <citation type="submission" date="2021-02" db="EMBL/GenBank/DDBJ databases">
        <authorList>
            <person name="Nowell W R."/>
        </authorList>
    </citation>
    <scope>NUCLEOTIDE SEQUENCE</scope>
</reference>
<sequence>MGCRCGVSGYPDTQKPDPLIIAPSAAARPACRAGCGQFPAGRRGRENRSHAPRSDISDNRDAHRLP</sequence>
<evidence type="ECO:0000313" key="3">
    <source>
        <dbReference type="EMBL" id="CAF4564088.1"/>
    </source>
</evidence>
<protein>
    <submittedName>
        <fullName evidence="3">Uncharacterized protein</fullName>
    </submittedName>
</protein>
<feature type="compositionally biased region" description="Basic and acidic residues" evidence="1">
    <location>
        <begin position="43"/>
        <end position="66"/>
    </location>
</feature>
<feature type="non-terminal residue" evidence="3">
    <location>
        <position position="66"/>
    </location>
</feature>
<organism evidence="3 4">
    <name type="scientific">Didymodactylos carnosus</name>
    <dbReference type="NCBI Taxonomy" id="1234261"/>
    <lineage>
        <taxon>Eukaryota</taxon>
        <taxon>Metazoa</taxon>
        <taxon>Spiralia</taxon>
        <taxon>Gnathifera</taxon>
        <taxon>Rotifera</taxon>
        <taxon>Eurotatoria</taxon>
        <taxon>Bdelloidea</taxon>
        <taxon>Philodinida</taxon>
        <taxon>Philodinidae</taxon>
        <taxon>Didymodactylos</taxon>
    </lineage>
</organism>
<dbReference type="AlphaFoldDB" id="A0A8S2YI58"/>
<dbReference type="EMBL" id="CAJNOK010078023">
    <property type="protein sequence ID" value="CAF1677915.1"/>
    <property type="molecule type" value="Genomic_DNA"/>
</dbReference>
<evidence type="ECO:0000313" key="4">
    <source>
        <dbReference type="Proteomes" id="UP000682733"/>
    </source>
</evidence>
<evidence type="ECO:0000313" key="2">
    <source>
        <dbReference type="EMBL" id="CAF1677915.1"/>
    </source>
</evidence>
<comment type="caution">
    <text evidence="3">The sequence shown here is derived from an EMBL/GenBank/DDBJ whole genome shotgun (WGS) entry which is preliminary data.</text>
</comment>
<dbReference type="Proteomes" id="UP000677228">
    <property type="component" value="Unassembled WGS sequence"/>
</dbReference>
<name>A0A8S2YI58_9BILA</name>
<dbReference type="EMBL" id="CAJOBA010114787">
    <property type="protein sequence ID" value="CAF4564088.1"/>
    <property type="molecule type" value="Genomic_DNA"/>
</dbReference>
<dbReference type="Proteomes" id="UP000682733">
    <property type="component" value="Unassembled WGS sequence"/>
</dbReference>
<gene>
    <name evidence="2" type="ORF">OVA965_LOCUS45959</name>
    <name evidence="3" type="ORF">TMI583_LOCUS50003</name>
</gene>
<evidence type="ECO:0000256" key="1">
    <source>
        <dbReference type="SAM" id="MobiDB-lite"/>
    </source>
</evidence>